<sequence>MDDLPSDVLLTILERLPDSADLANCRLASHRLLSLSYHTSSIILKPHQKHHSVPFKIRVINLVSLLAASLVSISISAKGSGSVRGDELVDDLTDIGFLSAWLPLVGKQLSTLCIVNASIESPVGFSCALALISDTCQNLHSLVVRKAWLSFKGIKLMPKLTNLTLKFVRIDDENLTNFSKYFPSLKVLNLIHIVGLKEPEIHLMQLQICRFTGYPQSITIHAPNLEELELKCMQPCSVILECASASNLSISVAKASIIRMTEMPQKLRKLTIKSLDIPPLLPFFRGIKELGSLELEAFPITSWFDAYSVFSVTNALETFGNLDELIIGPVAWYLWQRSFPLCLNTTNPVSLKRLVVHLPPENFNTSGLISNILKICAPSEVELRFFSEIGETEKNNVITNFSNTFSGVRWIWSTSGKSSSEFFSRLWGGAGI</sequence>
<dbReference type="SUPFAM" id="SSF81383">
    <property type="entry name" value="F-box domain"/>
    <property type="match status" value="1"/>
</dbReference>
<evidence type="ECO:0008006" key="5">
    <source>
        <dbReference type="Google" id="ProtNLM"/>
    </source>
</evidence>
<dbReference type="PANTHER" id="PTHR31215">
    <property type="entry name" value="OS05G0510400 PROTEIN-RELATED"/>
    <property type="match status" value="1"/>
</dbReference>
<proteinExistence type="predicted"/>
<dbReference type="InterPro" id="IPR032675">
    <property type="entry name" value="LRR_dom_sf"/>
</dbReference>
<dbReference type="Pfam" id="PF23622">
    <property type="entry name" value="LRR_At1g61320_AtMIF1"/>
    <property type="match status" value="1"/>
</dbReference>
<evidence type="ECO:0000259" key="2">
    <source>
        <dbReference type="Pfam" id="PF23622"/>
    </source>
</evidence>
<gene>
    <name evidence="3" type="ORF">LUZ61_003440</name>
</gene>
<dbReference type="InterPro" id="IPR036047">
    <property type="entry name" value="F-box-like_dom_sf"/>
</dbReference>
<dbReference type="InterPro" id="IPR055357">
    <property type="entry name" value="LRR_At1g61320_AtMIF1"/>
</dbReference>
<accession>A0AAD5ZKY6</accession>
<name>A0AAD5ZKY6_9POAL</name>
<feature type="domain" description="At1g61320/AtMIF1 LRR" evidence="2">
    <location>
        <begin position="98"/>
        <end position="276"/>
    </location>
</feature>
<evidence type="ECO:0000259" key="1">
    <source>
        <dbReference type="Pfam" id="PF12937"/>
    </source>
</evidence>
<evidence type="ECO:0000313" key="3">
    <source>
        <dbReference type="EMBL" id="KAJ3699735.1"/>
    </source>
</evidence>
<dbReference type="AlphaFoldDB" id="A0AAD5ZKY6"/>
<dbReference type="SUPFAM" id="SSF52047">
    <property type="entry name" value="RNI-like"/>
    <property type="match status" value="1"/>
</dbReference>
<protein>
    <recommendedName>
        <fullName evidence="5">F-box domain-containing protein</fullName>
    </recommendedName>
</protein>
<organism evidence="3 4">
    <name type="scientific">Rhynchospora tenuis</name>
    <dbReference type="NCBI Taxonomy" id="198213"/>
    <lineage>
        <taxon>Eukaryota</taxon>
        <taxon>Viridiplantae</taxon>
        <taxon>Streptophyta</taxon>
        <taxon>Embryophyta</taxon>
        <taxon>Tracheophyta</taxon>
        <taxon>Spermatophyta</taxon>
        <taxon>Magnoliopsida</taxon>
        <taxon>Liliopsida</taxon>
        <taxon>Poales</taxon>
        <taxon>Cyperaceae</taxon>
        <taxon>Cyperoideae</taxon>
        <taxon>Rhynchosporeae</taxon>
        <taxon>Rhynchospora</taxon>
    </lineage>
</organism>
<dbReference type="Gene3D" id="3.80.10.10">
    <property type="entry name" value="Ribonuclease Inhibitor"/>
    <property type="match status" value="1"/>
</dbReference>
<dbReference type="Proteomes" id="UP001210211">
    <property type="component" value="Unassembled WGS sequence"/>
</dbReference>
<dbReference type="EMBL" id="JAMRDG010000001">
    <property type="protein sequence ID" value="KAJ3699735.1"/>
    <property type="molecule type" value="Genomic_DNA"/>
</dbReference>
<dbReference type="InterPro" id="IPR001810">
    <property type="entry name" value="F-box_dom"/>
</dbReference>
<reference evidence="3 4" key="1">
    <citation type="journal article" date="2022" name="Cell">
        <title>Repeat-based holocentromeres influence genome architecture and karyotype evolution.</title>
        <authorList>
            <person name="Hofstatter P.G."/>
            <person name="Thangavel G."/>
            <person name="Lux T."/>
            <person name="Neumann P."/>
            <person name="Vondrak T."/>
            <person name="Novak P."/>
            <person name="Zhang M."/>
            <person name="Costa L."/>
            <person name="Castellani M."/>
            <person name="Scott A."/>
            <person name="Toegelov H."/>
            <person name="Fuchs J."/>
            <person name="Mata-Sucre Y."/>
            <person name="Dias Y."/>
            <person name="Vanzela A.L.L."/>
            <person name="Huettel B."/>
            <person name="Almeida C.C.S."/>
            <person name="Simkova H."/>
            <person name="Souza G."/>
            <person name="Pedrosa-Harand A."/>
            <person name="Macas J."/>
            <person name="Mayer K.F.X."/>
            <person name="Houben A."/>
            <person name="Marques A."/>
        </authorList>
    </citation>
    <scope>NUCLEOTIDE SEQUENCE [LARGE SCALE GENOMIC DNA]</scope>
    <source>
        <strain evidence="3">RhyTen1mFocal</strain>
    </source>
</reference>
<evidence type="ECO:0000313" key="4">
    <source>
        <dbReference type="Proteomes" id="UP001210211"/>
    </source>
</evidence>
<feature type="domain" description="F-box" evidence="1">
    <location>
        <begin position="1"/>
        <end position="39"/>
    </location>
</feature>
<comment type="caution">
    <text evidence="3">The sequence shown here is derived from an EMBL/GenBank/DDBJ whole genome shotgun (WGS) entry which is preliminary data.</text>
</comment>
<dbReference type="Pfam" id="PF12937">
    <property type="entry name" value="F-box-like"/>
    <property type="match status" value="1"/>
</dbReference>
<dbReference type="InterPro" id="IPR044809">
    <property type="entry name" value="AUF1-like"/>
</dbReference>
<keyword evidence="4" id="KW-1185">Reference proteome</keyword>